<dbReference type="EMBL" id="SMBP01000009">
    <property type="protein sequence ID" value="TCU60034.1"/>
    <property type="molecule type" value="Genomic_DNA"/>
</dbReference>
<keyword evidence="4" id="KW-1185">Reference proteome</keyword>
<dbReference type="RefSeq" id="WP_008686852.1">
    <property type="nucleotide sequence ID" value="NZ_AP024510.1"/>
</dbReference>
<reference evidence="3 4" key="1">
    <citation type="submission" date="2019-03" db="EMBL/GenBank/DDBJ databases">
        <title>Genomic Encyclopedia of Type Strains, Phase IV (KMG-IV): sequencing the most valuable type-strain genomes for metagenomic binning, comparative biology and taxonomic classification.</title>
        <authorList>
            <person name="Goeker M."/>
        </authorList>
    </citation>
    <scope>NUCLEOTIDE SEQUENCE [LARGE SCALE GENOMIC DNA]</scope>
    <source>
        <strain evidence="3 4">DSM 29481</strain>
    </source>
</reference>
<proteinExistence type="predicted"/>
<feature type="compositionally biased region" description="Basic and acidic residues" evidence="1">
    <location>
        <begin position="33"/>
        <end position="43"/>
    </location>
</feature>
<comment type="caution">
    <text evidence="3">The sequence shown here is derived from an EMBL/GenBank/DDBJ whole genome shotgun (WGS) entry which is preliminary data.</text>
</comment>
<keyword evidence="2" id="KW-0472">Membrane</keyword>
<organism evidence="3 4">
    <name type="scientific">Longicatena caecimuris</name>
    <dbReference type="NCBI Taxonomy" id="1796635"/>
    <lineage>
        <taxon>Bacteria</taxon>
        <taxon>Bacillati</taxon>
        <taxon>Bacillota</taxon>
        <taxon>Erysipelotrichia</taxon>
        <taxon>Erysipelotrichales</taxon>
        <taxon>Erysipelotrichaceae</taxon>
        <taxon>Longicatena</taxon>
    </lineage>
</organism>
<gene>
    <name evidence="3" type="ORF">EDD61_10972</name>
</gene>
<feature type="compositionally biased region" description="Basic and acidic residues" evidence="1">
    <location>
        <begin position="1"/>
        <end position="20"/>
    </location>
</feature>
<accession>A0A4R3TFR4</accession>
<evidence type="ECO:0000256" key="2">
    <source>
        <dbReference type="SAM" id="Phobius"/>
    </source>
</evidence>
<sequence length="261" mass="31146">MKEEKKLTSTSDVDKMKESDELIPEENLEQMMEELKEELKEDPEPQQDGSLEDLSSDTMETVMKEIETKPETLVKYRIFFVSDMDEEARYLHEMSMSGYHFKEKKGIRYTFELGEVKNYYYHLGYYEHGLRDGDRYVENFKEAGWESIYHEKSEFDGMLHYFRTLEEPGAPEPEIYSDRKSRNALYKRLLSSWRNLITMIVILMVFMLGILFFLLTHPTIYQGIFMTIFTIVAILLIGTFILYLTIYMKVKKKLLEFKYQS</sequence>
<feature type="compositionally biased region" description="Acidic residues" evidence="1">
    <location>
        <begin position="21"/>
        <end position="32"/>
    </location>
</feature>
<feature type="region of interest" description="Disordered" evidence="1">
    <location>
        <begin position="1"/>
        <end position="54"/>
    </location>
</feature>
<dbReference type="AlphaFoldDB" id="A0A4R3TFR4"/>
<evidence type="ECO:0000256" key="1">
    <source>
        <dbReference type="SAM" id="MobiDB-lite"/>
    </source>
</evidence>
<dbReference type="Pfam" id="PF11193">
    <property type="entry name" value="DUF2812"/>
    <property type="match status" value="1"/>
</dbReference>
<evidence type="ECO:0000313" key="3">
    <source>
        <dbReference type="EMBL" id="TCU60034.1"/>
    </source>
</evidence>
<feature type="transmembrane region" description="Helical" evidence="2">
    <location>
        <begin position="196"/>
        <end position="214"/>
    </location>
</feature>
<dbReference type="GeneID" id="73796608"/>
<feature type="compositionally biased region" description="Acidic residues" evidence="1">
    <location>
        <begin position="44"/>
        <end position="54"/>
    </location>
</feature>
<dbReference type="InterPro" id="IPR021359">
    <property type="entry name" value="DUF2812"/>
</dbReference>
<keyword evidence="2" id="KW-0812">Transmembrane</keyword>
<name>A0A4R3TFR4_9FIRM</name>
<keyword evidence="2" id="KW-1133">Transmembrane helix</keyword>
<protein>
    <submittedName>
        <fullName evidence="3">Uncharacterized protein DUF2812</fullName>
    </submittedName>
</protein>
<dbReference type="Proteomes" id="UP000295773">
    <property type="component" value="Unassembled WGS sequence"/>
</dbReference>
<evidence type="ECO:0000313" key="4">
    <source>
        <dbReference type="Proteomes" id="UP000295773"/>
    </source>
</evidence>
<feature type="transmembrane region" description="Helical" evidence="2">
    <location>
        <begin position="220"/>
        <end position="244"/>
    </location>
</feature>